<dbReference type="Proteomes" id="UP000663932">
    <property type="component" value="Chromosome"/>
</dbReference>
<dbReference type="Gene3D" id="3.30.1240.10">
    <property type="match status" value="1"/>
</dbReference>
<protein>
    <submittedName>
        <fullName evidence="1">HAD family hydrolase</fullName>
    </submittedName>
</protein>
<evidence type="ECO:0000313" key="2">
    <source>
        <dbReference type="Proteomes" id="UP000663932"/>
    </source>
</evidence>
<dbReference type="SFLD" id="SFLDS00003">
    <property type="entry name" value="Haloacid_Dehalogenase"/>
    <property type="match status" value="1"/>
</dbReference>
<dbReference type="CDD" id="cd07518">
    <property type="entry name" value="HAD_YbiV-Like"/>
    <property type="match status" value="1"/>
</dbReference>
<proteinExistence type="predicted"/>
<dbReference type="Gene3D" id="3.40.50.1000">
    <property type="entry name" value="HAD superfamily/HAD-like"/>
    <property type="match status" value="1"/>
</dbReference>
<dbReference type="EMBL" id="CP071801">
    <property type="protein sequence ID" value="QTD66193.1"/>
    <property type="molecule type" value="Genomic_DNA"/>
</dbReference>
<dbReference type="PANTHER" id="PTHR10000:SF53">
    <property type="entry name" value="5-AMINO-6-(5-PHOSPHO-D-RIBITYLAMINO)URACIL PHOSPHATASE YBJI-RELATED"/>
    <property type="match status" value="1"/>
</dbReference>
<dbReference type="SFLD" id="SFLDG01140">
    <property type="entry name" value="C2.B:_Phosphomannomutase_and_P"/>
    <property type="match status" value="1"/>
</dbReference>
<gene>
    <name evidence="1" type="ORF">J3E67_000509</name>
</gene>
<dbReference type="GO" id="GO:0005829">
    <property type="term" value="C:cytosol"/>
    <property type="evidence" value="ECO:0007669"/>
    <property type="project" value="TreeGrafter"/>
</dbReference>
<keyword evidence="1" id="KW-0378">Hydrolase</keyword>
<reference evidence="1" key="1">
    <citation type="submission" date="2021-03" db="EMBL/GenBank/DDBJ databases">
        <title>Whole genome sequence of Lactobacillus gasseri HL75.</title>
        <authorList>
            <person name="Kim J.-M."/>
            <person name="Chung S.H."/>
            <person name="Kim J.-S."/>
        </authorList>
    </citation>
    <scope>NUCLEOTIDE SEQUENCE</scope>
    <source>
        <strain evidence="1">HL75</strain>
    </source>
</reference>
<evidence type="ECO:0000313" key="1">
    <source>
        <dbReference type="EMBL" id="QTD66193.1"/>
    </source>
</evidence>
<dbReference type="SUPFAM" id="SSF56784">
    <property type="entry name" value="HAD-like"/>
    <property type="match status" value="1"/>
</dbReference>
<dbReference type="Pfam" id="PF08282">
    <property type="entry name" value="Hydrolase_3"/>
    <property type="match status" value="1"/>
</dbReference>
<dbReference type="InterPro" id="IPR036412">
    <property type="entry name" value="HAD-like_sf"/>
</dbReference>
<name>A0A8A4UYX1_LACGS</name>
<dbReference type="NCBIfam" id="TIGR01484">
    <property type="entry name" value="HAD-SF-IIB"/>
    <property type="match status" value="1"/>
</dbReference>
<dbReference type="GO" id="GO:0000287">
    <property type="term" value="F:magnesium ion binding"/>
    <property type="evidence" value="ECO:0007669"/>
    <property type="project" value="TreeGrafter"/>
</dbReference>
<dbReference type="InterPro" id="IPR006379">
    <property type="entry name" value="HAD-SF_hydro_IIB"/>
</dbReference>
<dbReference type="InterPro" id="IPR023214">
    <property type="entry name" value="HAD_sf"/>
</dbReference>
<dbReference type="GO" id="GO:0016791">
    <property type="term" value="F:phosphatase activity"/>
    <property type="evidence" value="ECO:0007669"/>
    <property type="project" value="TreeGrafter"/>
</dbReference>
<accession>A0A8A4UYX1</accession>
<dbReference type="NCBIfam" id="TIGR00099">
    <property type="entry name" value="Cof-subfamily"/>
    <property type="match status" value="1"/>
</dbReference>
<dbReference type="RefSeq" id="WP_207991521.1">
    <property type="nucleotide sequence ID" value="NZ_CP071801.1"/>
</dbReference>
<dbReference type="InterPro" id="IPR000150">
    <property type="entry name" value="Cof"/>
</dbReference>
<sequence length="275" mass="31117">MTKLIAVDMDGTFLRDDKSYDEEKFAKICQELEKRNIIFTVASGNQYYQITTFFKKFPAAVYVAENGALVRTKEKILALHAFSEENVKKIEDFLLKQAELQFLVSGVECAYFPVQFTDAYYEISTKYYYRLKKIRDFSEIDDKVLKFSISCPDEKTDYYIRFLKKNLGNYCNVTSSGHGDIDLILPGIHKAHGLAELGKVLGISLTEMTAFGDGGNDLEMVKEVGDGVAMSNAAPILLKVANHTTTSNNEQGVLTYTFSNTYRQILQLYILNILS</sequence>
<organism evidence="1 2">
    <name type="scientific">Lactobacillus gasseri</name>
    <dbReference type="NCBI Taxonomy" id="1596"/>
    <lineage>
        <taxon>Bacteria</taxon>
        <taxon>Bacillati</taxon>
        <taxon>Bacillota</taxon>
        <taxon>Bacilli</taxon>
        <taxon>Lactobacillales</taxon>
        <taxon>Lactobacillaceae</taxon>
        <taxon>Lactobacillus</taxon>
    </lineage>
</organism>
<dbReference type="AlphaFoldDB" id="A0A8A4UYX1"/>
<dbReference type="PANTHER" id="PTHR10000">
    <property type="entry name" value="PHOSPHOSERINE PHOSPHATASE"/>
    <property type="match status" value="1"/>
</dbReference>